<dbReference type="AlphaFoldDB" id="K1SUQ7"/>
<dbReference type="EMBL" id="AJWZ01005871">
    <property type="protein sequence ID" value="EKC61373.1"/>
    <property type="molecule type" value="Genomic_DNA"/>
</dbReference>
<protein>
    <submittedName>
        <fullName evidence="1">Protein containing DUF1848</fullName>
    </submittedName>
</protein>
<gene>
    <name evidence="1" type="ORF">OBE_08499</name>
</gene>
<evidence type="ECO:0000313" key="1">
    <source>
        <dbReference type="EMBL" id="EKC61373.1"/>
    </source>
</evidence>
<organism evidence="1">
    <name type="scientific">human gut metagenome</name>
    <dbReference type="NCBI Taxonomy" id="408170"/>
    <lineage>
        <taxon>unclassified sequences</taxon>
        <taxon>metagenomes</taxon>
        <taxon>organismal metagenomes</taxon>
    </lineage>
</organism>
<feature type="non-terminal residue" evidence="1">
    <location>
        <position position="70"/>
    </location>
</feature>
<reference evidence="1" key="1">
    <citation type="journal article" date="2013" name="Environ. Microbiol.">
        <title>Microbiota from the distal guts of lean and obese adolescents exhibit partial functional redundancy besides clear differences in community structure.</title>
        <authorList>
            <person name="Ferrer M."/>
            <person name="Ruiz A."/>
            <person name="Lanza F."/>
            <person name="Haange S.B."/>
            <person name="Oberbach A."/>
            <person name="Till H."/>
            <person name="Bargiela R."/>
            <person name="Campoy C."/>
            <person name="Segura M.T."/>
            <person name="Richter M."/>
            <person name="von Bergen M."/>
            <person name="Seifert J."/>
            <person name="Suarez A."/>
        </authorList>
    </citation>
    <scope>NUCLEOTIDE SEQUENCE</scope>
</reference>
<dbReference type="Pfam" id="PF08902">
    <property type="entry name" value="DUF1848"/>
    <property type="match status" value="1"/>
</dbReference>
<sequence>MILNVSGRTDIVAFYTSWFMNRYHEGFLDVRNPFYKKQVSRIYFKDVDLIVFCTKNPLPILDHLNEIKIP</sequence>
<comment type="caution">
    <text evidence="1">The sequence shown here is derived from an EMBL/GenBank/DDBJ whole genome shotgun (WGS) entry which is preliminary data.</text>
</comment>
<dbReference type="InterPro" id="IPR014998">
    <property type="entry name" value="DUF1848"/>
</dbReference>
<proteinExistence type="predicted"/>
<name>K1SUQ7_9ZZZZ</name>
<accession>K1SUQ7</accession>